<evidence type="ECO:0000256" key="3">
    <source>
        <dbReference type="ARBA" id="ARBA00021717"/>
    </source>
</evidence>
<dbReference type="Proteomes" id="UP000035996">
    <property type="component" value="Unassembled WGS sequence"/>
</dbReference>
<dbReference type="GO" id="GO:0006605">
    <property type="term" value="P:protein targeting"/>
    <property type="evidence" value="ECO:0007669"/>
    <property type="project" value="UniProtKB-UniRule"/>
</dbReference>
<feature type="transmembrane region" description="Helical" evidence="10">
    <location>
        <begin position="73"/>
        <end position="97"/>
    </location>
</feature>
<comment type="subcellular location">
    <subcellularLocation>
        <location evidence="10">Cell membrane</location>
        <topology evidence="10">Multi-pass membrane protein</topology>
    </subcellularLocation>
    <subcellularLocation>
        <location evidence="10">Bacterial flagellum basal body</location>
    </subcellularLocation>
</comment>
<dbReference type="STRING" id="157733.AB986_11490"/>
<organism evidence="11 12">
    <name type="scientific">Guptibacillus hwajinpoensis</name>
    <dbReference type="NCBI Taxonomy" id="208199"/>
    <lineage>
        <taxon>Bacteria</taxon>
        <taxon>Bacillati</taxon>
        <taxon>Bacillota</taxon>
        <taxon>Bacilli</taxon>
        <taxon>Bacillales</taxon>
        <taxon>Guptibacillaceae</taxon>
        <taxon>Guptibacillus</taxon>
    </lineage>
</organism>
<dbReference type="GO" id="GO:0044780">
    <property type="term" value="P:bacterial-type flagellum assembly"/>
    <property type="evidence" value="ECO:0007669"/>
    <property type="project" value="UniProtKB-UniRule"/>
</dbReference>
<dbReference type="GO" id="GO:0009425">
    <property type="term" value="C:bacterial-type flagellum basal body"/>
    <property type="evidence" value="ECO:0007669"/>
    <property type="project" value="UniProtKB-SubCell"/>
</dbReference>
<dbReference type="RefSeq" id="WP_048311297.1">
    <property type="nucleotide sequence ID" value="NZ_CP119526.1"/>
</dbReference>
<keyword evidence="11" id="KW-0966">Cell projection</keyword>
<evidence type="ECO:0000256" key="10">
    <source>
        <dbReference type="RuleBase" id="RU362071"/>
    </source>
</evidence>
<comment type="caution">
    <text evidence="11">The sequence shown here is derived from an EMBL/GenBank/DDBJ whole genome shotgun (WGS) entry which is preliminary data.</text>
</comment>
<dbReference type="Pfam" id="PF01311">
    <property type="entry name" value="Bac_export_1"/>
    <property type="match status" value="1"/>
</dbReference>
<evidence type="ECO:0000256" key="9">
    <source>
        <dbReference type="NCBIfam" id="TIGR01400"/>
    </source>
</evidence>
<protein>
    <recommendedName>
        <fullName evidence="3 9">Flagellar biosynthetic protein FliR</fullName>
    </recommendedName>
</protein>
<dbReference type="AlphaFoldDB" id="A0A0J6CU18"/>
<evidence type="ECO:0000313" key="11">
    <source>
        <dbReference type="EMBL" id="KMM36585.1"/>
    </source>
</evidence>
<keyword evidence="6 10" id="KW-1133">Transmembrane helix</keyword>
<dbReference type="InterPro" id="IPR006303">
    <property type="entry name" value="FliR"/>
</dbReference>
<dbReference type="PANTHER" id="PTHR30065">
    <property type="entry name" value="FLAGELLAR BIOSYNTHETIC PROTEIN FLIR"/>
    <property type="match status" value="1"/>
</dbReference>
<evidence type="ECO:0000256" key="2">
    <source>
        <dbReference type="ARBA" id="ARBA00009772"/>
    </source>
</evidence>
<feature type="transmembrane region" description="Helical" evidence="10">
    <location>
        <begin position="220"/>
        <end position="242"/>
    </location>
</feature>
<sequence>MESIINALPLFLLVFMRATSFFITAPVFSTRSVPNRFKVGLGFFIALIVTAGLGAETELTLDLAFVIYILKELFIGLALGFIASLILYTVQVAGAFIDFQMGFVMANVIDPQTRAQVPIIGNFKYMLALLFLVSVDGHHMMLDGLVRSYELLPADALLTQADRQSLTRFIAEVFSGMFFSAFQLALPIVASLFLVDVALGLLARAVPQVNIFVVGLPLKIFVGFVLILVTIPTFFFLLRGVFREMLDTMGQLIQILGG</sequence>
<evidence type="ECO:0000256" key="8">
    <source>
        <dbReference type="ARBA" id="ARBA00023143"/>
    </source>
</evidence>
<dbReference type="PATRIC" id="fig|157733.3.peg.314"/>
<feature type="transmembrane region" description="Helical" evidence="10">
    <location>
        <begin position="7"/>
        <end position="28"/>
    </location>
</feature>
<gene>
    <name evidence="11" type="ORF">AB986_11490</name>
</gene>
<reference evidence="11" key="1">
    <citation type="submission" date="2015-06" db="EMBL/GenBank/DDBJ databases">
        <authorList>
            <person name="Liu B."/>
            <person name="Wang J."/>
            <person name="Zhu Y."/>
            <person name="Liu G."/>
            <person name="Chen Q."/>
            <person name="Zheng C."/>
            <person name="Che J."/>
            <person name="Ge C."/>
            <person name="Shi H."/>
            <person name="Pan Z."/>
            <person name="Liu X."/>
        </authorList>
    </citation>
    <scope>NUCLEOTIDE SEQUENCE [LARGE SCALE GENOMIC DNA]</scope>
    <source>
        <strain evidence="11">DSM 16346</strain>
    </source>
</reference>
<evidence type="ECO:0000256" key="5">
    <source>
        <dbReference type="ARBA" id="ARBA00022692"/>
    </source>
</evidence>
<evidence type="ECO:0000313" key="12">
    <source>
        <dbReference type="Proteomes" id="UP000035996"/>
    </source>
</evidence>
<dbReference type="NCBIfam" id="TIGR01400">
    <property type="entry name" value="fliR"/>
    <property type="match status" value="1"/>
</dbReference>
<keyword evidence="11" id="KW-0969">Cilium</keyword>
<comment type="function">
    <text evidence="1 10">Role in flagellar biosynthesis.</text>
</comment>
<feature type="transmembrane region" description="Helical" evidence="10">
    <location>
        <begin position="173"/>
        <end position="200"/>
    </location>
</feature>
<keyword evidence="12" id="KW-1185">Reference proteome</keyword>
<keyword evidence="7 10" id="KW-0472">Membrane</keyword>
<keyword evidence="8 10" id="KW-0975">Bacterial flagellum</keyword>
<evidence type="ECO:0000256" key="7">
    <source>
        <dbReference type="ARBA" id="ARBA00023136"/>
    </source>
</evidence>
<dbReference type="EMBL" id="LELK01000004">
    <property type="protein sequence ID" value="KMM36585.1"/>
    <property type="molecule type" value="Genomic_DNA"/>
</dbReference>
<dbReference type="OrthoDB" id="9807748at2"/>
<dbReference type="GO" id="GO:0005886">
    <property type="term" value="C:plasma membrane"/>
    <property type="evidence" value="ECO:0007669"/>
    <property type="project" value="UniProtKB-SubCell"/>
</dbReference>
<name>A0A0J6CU18_9BACL</name>
<evidence type="ECO:0000256" key="1">
    <source>
        <dbReference type="ARBA" id="ARBA00002578"/>
    </source>
</evidence>
<evidence type="ECO:0000256" key="6">
    <source>
        <dbReference type="ARBA" id="ARBA00022989"/>
    </source>
</evidence>
<feature type="transmembrane region" description="Helical" evidence="10">
    <location>
        <begin position="40"/>
        <end position="61"/>
    </location>
</feature>
<accession>A0A0J6CU18</accession>
<comment type="similarity">
    <text evidence="2 10">Belongs to the FliR/MopE/SpaR family.</text>
</comment>
<feature type="transmembrane region" description="Helical" evidence="10">
    <location>
        <begin position="117"/>
        <end position="135"/>
    </location>
</feature>
<dbReference type="PANTHER" id="PTHR30065:SF1">
    <property type="entry name" value="SURFACE PRESENTATION OF ANTIGENS PROTEIN SPAR"/>
    <property type="match status" value="1"/>
</dbReference>
<evidence type="ECO:0000256" key="4">
    <source>
        <dbReference type="ARBA" id="ARBA00022475"/>
    </source>
</evidence>
<dbReference type="PRINTS" id="PR00953">
    <property type="entry name" value="TYPE3IMRPROT"/>
</dbReference>
<keyword evidence="11" id="KW-0282">Flagellum</keyword>
<dbReference type="InterPro" id="IPR002010">
    <property type="entry name" value="T3SS_IM_R"/>
</dbReference>
<keyword evidence="5 10" id="KW-0812">Transmembrane</keyword>
<proteinExistence type="inferred from homology"/>
<keyword evidence="4 10" id="KW-1003">Cell membrane</keyword>